<reference evidence="1" key="1">
    <citation type="submission" date="2019-06" db="EMBL/GenBank/DDBJ databases">
        <title>Complete genome sequence of Aeromonas hydrophila bacteriophage PS1.</title>
        <authorList>
            <person name="Rai S."/>
            <person name="Tyagi A."/>
            <person name="Kumar N."/>
            <person name="Singh N."/>
        </authorList>
    </citation>
    <scope>NUCLEOTIDE SEQUENCE [LARGE SCALE GENOMIC DNA]</scope>
</reference>
<protein>
    <submittedName>
        <fullName evidence="1">Uncharacterized protein</fullName>
    </submittedName>
</protein>
<dbReference type="EMBL" id="MN032614">
    <property type="protein sequence ID" value="QDJ96686.1"/>
    <property type="molecule type" value="Genomic_DNA"/>
</dbReference>
<keyword evidence="2" id="KW-1185">Reference proteome</keyword>
<gene>
    <name evidence="1" type="ORF">PS1_0175</name>
</gene>
<evidence type="ECO:0000313" key="2">
    <source>
        <dbReference type="Proteomes" id="UP000317703"/>
    </source>
</evidence>
<sequence>MNIFSLQYQLLFYKKMELWVKLKKTKTQLAVLLYKEKLHKLIFGKRVRFVIATWDWKNIAYSGGQVIKYRKVSWFWTYQRFDFSEKVIVTGYQLNSDDGMYLANVEPEQFQNHLLYLEYIYSKADKLCTGLGILTNKMEKRK</sequence>
<evidence type="ECO:0000313" key="1">
    <source>
        <dbReference type="EMBL" id="QDJ96686.1"/>
    </source>
</evidence>
<proteinExistence type="predicted"/>
<name>A0A514TUJ0_9CAUD</name>
<dbReference type="Proteomes" id="UP000317703">
    <property type="component" value="Segment"/>
</dbReference>
<accession>A0A514TUJ0</accession>
<organism evidence="1 2">
    <name type="scientific">Aeromonas phage PS1</name>
    <dbReference type="NCBI Taxonomy" id="2591406"/>
    <lineage>
        <taxon>Viruses</taxon>
        <taxon>Duplodnaviria</taxon>
        <taxon>Heunggongvirae</taxon>
        <taxon>Uroviricota</taxon>
        <taxon>Caudoviricetes</taxon>
        <taxon>Chimalliviridae</taxon>
        <taxon>Ferozepurvirus</taxon>
        <taxon>Ferozepurvirus PS1</taxon>
    </lineage>
</organism>